<sequence>MIMAEASKQQVTLIPWDPESQSHIDRLFQQRIACGWHEDKISEWREKQRQGKKTLQWIILSPDDPASAQKQAQHVSAYPLEAGELTDTAVSLGGKPRPPLGTSFLPVGHISLDPDPTDRGLEVVEEGTYLISTFYISRALQGSGLGRAAMDIVEKMAVDEPLCAKVLTLDTVANDYPKREERLKALGRPGAKLSNADWYARRGYTIYDYKDDHYWDTDPTGKRWGARAVFMKKHII</sequence>
<dbReference type="Pfam" id="PF00583">
    <property type="entry name" value="Acetyltransf_1"/>
    <property type="match status" value="1"/>
</dbReference>
<proteinExistence type="predicted"/>
<feature type="domain" description="N-acetyltransferase" evidence="1">
    <location>
        <begin position="106"/>
        <end position="236"/>
    </location>
</feature>
<dbReference type="CDD" id="cd04301">
    <property type="entry name" value="NAT_SF"/>
    <property type="match status" value="1"/>
</dbReference>
<gene>
    <name evidence="2" type="ORF">PVAG01_04182</name>
</gene>
<dbReference type="Gene3D" id="3.40.630.30">
    <property type="match status" value="1"/>
</dbReference>
<dbReference type="InterPro" id="IPR016181">
    <property type="entry name" value="Acyl_CoA_acyltransferase"/>
</dbReference>
<evidence type="ECO:0000313" key="3">
    <source>
        <dbReference type="Proteomes" id="UP001629113"/>
    </source>
</evidence>
<dbReference type="PROSITE" id="PS51186">
    <property type="entry name" value="GNAT"/>
    <property type="match status" value="1"/>
</dbReference>
<dbReference type="EMBL" id="JBFCZG010000003">
    <property type="protein sequence ID" value="KAL3424901.1"/>
    <property type="molecule type" value="Genomic_DNA"/>
</dbReference>
<dbReference type="InterPro" id="IPR000182">
    <property type="entry name" value="GNAT_dom"/>
</dbReference>
<protein>
    <recommendedName>
        <fullName evidence="1">N-acetyltransferase domain-containing protein</fullName>
    </recommendedName>
</protein>
<reference evidence="2 3" key="1">
    <citation type="submission" date="2024-06" db="EMBL/GenBank/DDBJ databases">
        <title>Complete genome of Phlyctema vagabunda strain 19-DSS-EL-015.</title>
        <authorList>
            <person name="Fiorenzani C."/>
        </authorList>
    </citation>
    <scope>NUCLEOTIDE SEQUENCE [LARGE SCALE GENOMIC DNA]</scope>
    <source>
        <strain evidence="2 3">19-DSS-EL-015</strain>
    </source>
</reference>
<organism evidence="2 3">
    <name type="scientific">Phlyctema vagabunda</name>
    <dbReference type="NCBI Taxonomy" id="108571"/>
    <lineage>
        <taxon>Eukaryota</taxon>
        <taxon>Fungi</taxon>
        <taxon>Dikarya</taxon>
        <taxon>Ascomycota</taxon>
        <taxon>Pezizomycotina</taxon>
        <taxon>Leotiomycetes</taxon>
        <taxon>Helotiales</taxon>
        <taxon>Dermateaceae</taxon>
        <taxon>Phlyctema</taxon>
    </lineage>
</organism>
<evidence type="ECO:0000259" key="1">
    <source>
        <dbReference type="PROSITE" id="PS51186"/>
    </source>
</evidence>
<comment type="caution">
    <text evidence="2">The sequence shown here is derived from an EMBL/GenBank/DDBJ whole genome shotgun (WGS) entry which is preliminary data.</text>
</comment>
<dbReference type="SUPFAM" id="SSF55729">
    <property type="entry name" value="Acyl-CoA N-acyltransferases (Nat)"/>
    <property type="match status" value="1"/>
</dbReference>
<dbReference type="Proteomes" id="UP001629113">
    <property type="component" value="Unassembled WGS sequence"/>
</dbReference>
<keyword evidence="3" id="KW-1185">Reference proteome</keyword>
<name>A0ABR4PNM0_9HELO</name>
<accession>A0ABR4PNM0</accession>
<evidence type="ECO:0000313" key="2">
    <source>
        <dbReference type="EMBL" id="KAL3424901.1"/>
    </source>
</evidence>